<gene>
    <name evidence="1" type="ORF">BD626DRAFT_193983</name>
</gene>
<dbReference type="EMBL" id="VDMD01000004">
    <property type="protein sequence ID" value="TRM65912.1"/>
    <property type="molecule type" value="Genomic_DNA"/>
</dbReference>
<dbReference type="Proteomes" id="UP000320762">
    <property type="component" value="Unassembled WGS sequence"/>
</dbReference>
<name>A0A550CM89_9AGAR</name>
<evidence type="ECO:0000313" key="1">
    <source>
        <dbReference type="EMBL" id="TRM65912.1"/>
    </source>
</evidence>
<accession>A0A550CM89</accession>
<proteinExistence type="predicted"/>
<keyword evidence="2" id="KW-1185">Reference proteome</keyword>
<organism evidence="1 2">
    <name type="scientific">Schizophyllum amplum</name>
    <dbReference type="NCBI Taxonomy" id="97359"/>
    <lineage>
        <taxon>Eukaryota</taxon>
        <taxon>Fungi</taxon>
        <taxon>Dikarya</taxon>
        <taxon>Basidiomycota</taxon>
        <taxon>Agaricomycotina</taxon>
        <taxon>Agaricomycetes</taxon>
        <taxon>Agaricomycetidae</taxon>
        <taxon>Agaricales</taxon>
        <taxon>Schizophyllaceae</taxon>
        <taxon>Schizophyllum</taxon>
    </lineage>
</organism>
<sequence>MDASTLAARAALWTLLCLQSRRLRSILQINMKSLRISGVCETARPPSTNYPSLILYVVSINRYSWTPVQLHAFLITDAHIAIQKVHLQASRPSLASNRTSLSTRVQHQVRLYPSVLASDFFGRADPLTKPLQIQWRPGLNTN</sequence>
<reference evidence="1 2" key="1">
    <citation type="journal article" date="2019" name="New Phytol.">
        <title>Comparative genomics reveals unique wood-decay strategies and fruiting body development in the Schizophyllaceae.</title>
        <authorList>
            <person name="Almasi E."/>
            <person name="Sahu N."/>
            <person name="Krizsan K."/>
            <person name="Balint B."/>
            <person name="Kovacs G.M."/>
            <person name="Kiss B."/>
            <person name="Cseklye J."/>
            <person name="Drula E."/>
            <person name="Henrissat B."/>
            <person name="Nagy I."/>
            <person name="Chovatia M."/>
            <person name="Adam C."/>
            <person name="LaButti K."/>
            <person name="Lipzen A."/>
            <person name="Riley R."/>
            <person name="Grigoriev I.V."/>
            <person name="Nagy L.G."/>
        </authorList>
    </citation>
    <scope>NUCLEOTIDE SEQUENCE [LARGE SCALE GENOMIC DNA]</scope>
    <source>
        <strain evidence="1 2">NL-1724</strain>
    </source>
</reference>
<protein>
    <submittedName>
        <fullName evidence="1">Uncharacterized protein</fullName>
    </submittedName>
</protein>
<evidence type="ECO:0000313" key="2">
    <source>
        <dbReference type="Proteomes" id="UP000320762"/>
    </source>
</evidence>
<comment type="caution">
    <text evidence="1">The sequence shown here is derived from an EMBL/GenBank/DDBJ whole genome shotgun (WGS) entry which is preliminary data.</text>
</comment>
<dbReference type="AlphaFoldDB" id="A0A550CM89"/>